<sequence>MSSRCLVRVADLVPQLLTATDYAPCKVLPTYRKILFVCLLFFR</sequence>
<dbReference type="EMBL" id="GBRH01234109">
    <property type="protein sequence ID" value="JAD63786.1"/>
    <property type="molecule type" value="Transcribed_RNA"/>
</dbReference>
<evidence type="ECO:0000313" key="1">
    <source>
        <dbReference type="EMBL" id="JAD63786.1"/>
    </source>
</evidence>
<reference evidence="1" key="2">
    <citation type="journal article" date="2015" name="Data Brief">
        <title>Shoot transcriptome of the giant reed, Arundo donax.</title>
        <authorList>
            <person name="Barrero R.A."/>
            <person name="Guerrero F.D."/>
            <person name="Moolhuijzen P."/>
            <person name="Goolsby J.A."/>
            <person name="Tidwell J."/>
            <person name="Bellgard S.E."/>
            <person name="Bellgard M.I."/>
        </authorList>
    </citation>
    <scope>NUCLEOTIDE SEQUENCE</scope>
    <source>
        <tissue evidence="1">Shoot tissue taken approximately 20 cm above the soil surface</tissue>
    </source>
</reference>
<organism evidence="1">
    <name type="scientific">Arundo donax</name>
    <name type="common">Giant reed</name>
    <name type="synonym">Donax arundinaceus</name>
    <dbReference type="NCBI Taxonomy" id="35708"/>
    <lineage>
        <taxon>Eukaryota</taxon>
        <taxon>Viridiplantae</taxon>
        <taxon>Streptophyta</taxon>
        <taxon>Embryophyta</taxon>
        <taxon>Tracheophyta</taxon>
        <taxon>Spermatophyta</taxon>
        <taxon>Magnoliopsida</taxon>
        <taxon>Liliopsida</taxon>
        <taxon>Poales</taxon>
        <taxon>Poaceae</taxon>
        <taxon>PACMAD clade</taxon>
        <taxon>Arundinoideae</taxon>
        <taxon>Arundineae</taxon>
        <taxon>Arundo</taxon>
    </lineage>
</organism>
<name>A0A0A9BK71_ARUDO</name>
<dbReference type="AlphaFoldDB" id="A0A0A9BK71"/>
<accession>A0A0A9BK71</accession>
<protein>
    <submittedName>
        <fullName evidence="1">Uncharacterized protein</fullName>
    </submittedName>
</protein>
<reference evidence="1" key="1">
    <citation type="submission" date="2014-09" db="EMBL/GenBank/DDBJ databases">
        <authorList>
            <person name="Magalhaes I.L.F."/>
            <person name="Oliveira U."/>
            <person name="Santos F.R."/>
            <person name="Vidigal T.H.D.A."/>
            <person name="Brescovit A.D."/>
            <person name="Santos A.J."/>
        </authorList>
    </citation>
    <scope>NUCLEOTIDE SEQUENCE</scope>
    <source>
        <tissue evidence="1">Shoot tissue taken approximately 20 cm above the soil surface</tissue>
    </source>
</reference>
<proteinExistence type="predicted"/>